<dbReference type="NCBIfam" id="TIGR01080">
    <property type="entry name" value="rplX_A_E"/>
    <property type="match status" value="1"/>
</dbReference>
<comment type="caution">
    <text evidence="6">The sequence shown here is derived from an EMBL/GenBank/DDBJ whole genome shotgun (WGS) entry which is preliminary data.</text>
</comment>
<evidence type="ECO:0000256" key="1">
    <source>
        <dbReference type="ARBA" id="ARBA00010618"/>
    </source>
</evidence>
<dbReference type="Pfam" id="PF05827">
    <property type="entry name" value="VAS1_LD"/>
    <property type="match status" value="1"/>
</dbReference>
<accession>A0A813T9L9</accession>
<evidence type="ECO:0000256" key="4">
    <source>
        <dbReference type="SAM" id="MobiDB-lite"/>
    </source>
</evidence>
<reference evidence="6" key="1">
    <citation type="submission" date="2021-02" db="EMBL/GenBank/DDBJ databases">
        <authorList>
            <person name="Nowell W R."/>
        </authorList>
    </citation>
    <scope>NUCLEOTIDE SEQUENCE</scope>
</reference>
<dbReference type="FunFam" id="2.30.30.30:FF:000009">
    <property type="entry name" value="60S ribosomal protein L26"/>
    <property type="match status" value="1"/>
</dbReference>
<keyword evidence="8" id="KW-1185">Reference proteome</keyword>
<dbReference type="InterPro" id="IPR005756">
    <property type="entry name" value="Ribosomal_uL24_euk/arc"/>
</dbReference>
<name>A0A813T9L9_9BILA</name>
<proteinExistence type="inferred from homology"/>
<feature type="domain" description="V-type proton ATPase subunit S1 luminal" evidence="5">
    <location>
        <begin position="248"/>
        <end position="389"/>
    </location>
</feature>
<dbReference type="CDD" id="cd06089">
    <property type="entry name" value="KOW_RPL26"/>
    <property type="match status" value="1"/>
</dbReference>
<dbReference type="GO" id="GO:0006412">
    <property type="term" value="P:translation"/>
    <property type="evidence" value="ECO:0007669"/>
    <property type="project" value="InterPro"/>
</dbReference>
<feature type="region of interest" description="Disordered" evidence="4">
    <location>
        <begin position="914"/>
        <end position="933"/>
    </location>
</feature>
<feature type="region of interest" description="Disordered" evidence="4">
    <location>
        <begin position="120"/>
        <end position="150"/>
    </location>
</feature>
<dbReference type="SUPFAM" id="SSF50104">
    <property type="entry name" value="Translation proteins SH3-like domain"/>
    <property type="match status" value="1"/>
</dbReference>
<dbReference type="InterPro" id="IPR014722">
    <property type="entry name" value="Rib_uL2_dom2"/>
</dbReference>
<dbReference type="Proteomes" id="UP000681722">
    <property type="component" value="Unassembled WGS sequence"/>
</dbReference>
<evidence type="ECO:0000313" key="7">
    <source>
        <dbReference type="EMBL" id="CAF3593895.1"/>
    </source>
</evidence>
<protein>
    <recommendedName>
        <fullName evidence="5">V-type proton ATPase subunit S1 luminal domain-containing protein</fullName>
    </recommendedName>
</protein>
<evidence type="ECO:0000256" key="2">
    <source>
        <dbReference type="ARBA" id="ARBA00022980"/>
    </source>
</evidence>
<dbReference type="GO" id="GO:0003735">
    <property type="term" value="F:structural constituent of ribosome"/>
    <property type="evidence" value="ECO:0007669"/>
    <property type="project" value="InterPro"/>
</dbReference>
<evidence type="ECO:0000313" key="8">
    <source>
        <dbReference type="Proteomes" id="UP000663829"/>
    </source>
</evidence>
<dbReference type="GO" id="GO:0015934">
    <property type="term" value="C:large ribosomal subunit"/>
    <property type="evidence" value="ECO:0007669"/>
    <property type="project" value="InterPro"/>
</dbReference>
<dbReference type="Pfam" id="PF16906">
    <property type="entry name" value="Ribosomal_L26"/>
    <property type="match status" value="1"/>
</dbReference>
<dbReference type="Gene3D" id="2.30.30.30">
    <property type="match status" value="1"/>
</dbReference>
<dbReference type="GO" id="GO:0003723">
    <property type="term" value="F:RNA binding"/>
    <property type="evidence" value="ECO:0007669"/>
    <property type="project" value="InterPro"/>
</dbReference>
<dbReference type="EMBL" id="CAJOBC010000501">
    <property type="protein sequence ID" value="CAF3593895.1"/>
    <property type="molecule type" value="Genomic_DNA"/>
</dbReference>
<dbReference type="HAMAP" id="MF_01326_A">
    <property type="entry name" value="Ribosomal_uL24_A"/>
    <property type="match status" value="1"/>
</dbReference>
<evidence type="ECO:0000313" key="6">
    <source>
        <dbReference type="EMBL" id="CAF0808386.1"/>
    </source>
</evidence>
<evidence type="ECO:0000256" key="3">
    <source>
        <dbReference type="ARBA" id="ARBA00023274"/>
    </source>
</evidence>
<dbReference type="InterPro" id="IPR008991">
    <property type="entry name" value="Translation_prot_SH3-like_sf"/>
</dbReference>
<dbReference type="PANTHER" id="PTHR11143">
    <property type="entry name" value="60S RIBOSOMAL PROTEIN L26 FAMILY MEMBER"/>
    <property type="match status" value="1"/>
</dbReference>
<dbReference type="OrthoDB" id="9985059at2759"/>
<dbReference type="InterPro" id="IPR041988">
    <property type="entry name" value="Ribosomal_uL24_KOW"/>
</dbReference>
<dbReference type="InterPro" id="IPR046755">
    <property type="entry name" value="VAS1_LD"/>
</dbReference>
<dbReference type="EMBL" id="CAJNOQ010000501">
    <property type="protein sequence ID" value="CAF0808386.1"/>
    <property type="molecule type" value="Genomic_DNA"/>
</dbReference>
<keyword evidence="3" id="KW-0687">Ribonucleoprotein</keyword>
<comment type="similarity">
    <text evidence="1">Belongs to the universal ribosomal protein uL24 family.</text>
</comment>
<dbReference type="Proteomes" id="UP000663829">
    <property type="component" value="Unassembled WGS sequence"/>
</dbReference>
<keyword evidence="2" id="KW-0689">Ribosomal protein</keyword>
<organism evidence="6 8">
    <name type="scientific">Didymodactylos carnosus</name>
    <dbReference type="NCBI Taxonomy" id="1234261"/>
    <lineage>
        <taxon>Eukaryota</taxon>
        <taxon>Metazoa</taxon>
        <taxon>Spiralia</taxon>
        <taxon>Gnathifera</taxon>
        <taxon>Rotifera</taxon>
        <taxon>Eurotatoria</taxon>
        <taxon>Bdelloidea</taxon>
        <taxon>Philodinida</taxon>
        <taxon>Philodinidae</taxon>
        <taxon>Didymodactylos</taxon>
    </lineage>
</organism>
<sequence length="953" mass="109619">MKKNRFVSSSRRKARKRYFQAPSHIRRRLMSAPLNKELRRRYGVRSLPIRKDDEVAITRGHFKGQPSGKVTQVYRKKFVVHIERITREKANGNTVHIGIHPSKVQLTKLKLDRDRKRILDRRSKLKQTPKGKHTAESIAQSSQEAPMEKENSNYRFYPDVIDAYNVLNSIQSLCNNINFEIISKTFNVLNDALDQMEEMIKSSSSTNDEKHTSTIVVLTGGKNTEDVALGRQKRDTTTTVENVVISDKGCMFYAEKLYLENIVNKQPLSYTLDVTASSCTVNNEPLSRNSTDSSAVLSLKWISDSGDTAVQMSLTAYMIGRYWYFDSIKIPDGLFRYFAYGMHDNMQTPAEHSYACNNATFVNFNITGKSGTYNFQNKLWISNMQFQPFNSSLVQQPISVIGAHDMFLIYKIVHYDYEKTLTPKVKLNGINNCDKQCFLNLCSQKLILPSSNTNHLLTLYNNYLKRAGLKDLIDLYLDTATNRSSILLSSNYCSYSNELDYLLLKQALEKYDKFKIIKLNEKIATISTKENIFSMINENVQEHENGQLSRFYIRHTILTYLSLLLDTRNEHALVHALFTPNRTNIDHQTIIDLKQLSNGKNLSIYQILLSFVRRKELLLLNLNKIKNEDENDRMMILLEKYYIGIKEFIDFIEQLQMIIDEGDSQNEPDYFVRLCLWRYVDIQEETHSLKGVAGFLIGSASAGGSLCGRKFLRSLSYLCAKETIAIPILFNNDKDNNDYYESPSTDIKKAMCYRLLRSPLTPLADTIISVIGKDETEKQTCIIVEDKSNVESVFLWNHSHTSSDTINQNIKEQITTIKKDNRFVKRRKSQRCLDLSTIYETSFDLSLSNIETTSTSTTITIATISKETITTTDDNSRQPLKELDLNTFDLSSDHMKLIDTKIVANEKENFYKRSHEEVYPTNPSKKQKTIKKALTKKPIPSGQKLIKNYFSKT</sequence>
<evidence type="ECO:0000259" key="5">
    <source>
        <dbReference type="Pfam" id="PF05827"/>
    </source>
</evidence>
<dbReference type="AlphaFoldDB" id="A0A813T9L9"/>
<gene>
    <name evidence="6" type="ORF">GPM918_LOCUS3897</name>
    <name evidence="7" type="ORF">SRO942_LOCUS3897</name>
</gene>
<dbReference type="Gene3D" id="1.10.486.10">
    <property type="entry name" value="PCRA, domain 4"/>
    <property type="match status" value="1"/>
</dbReference>
<feature type="compositionally biased region" description="Basic residues" evidence="4">
    <location>
        <begin position="123"/>
        <end position="132"/>
    </location>
</feature>